<evidence type="ECO:0000313" key="4">
    <source>
        <dbReference type="Proteomes" id="UP000663852"/>
    </source>
</evidence>
<gene>
    <name evidence="2" type="ORF">EDS130_LOCUS35553</name>
    <name evidence="1" type="ORF">XAT740_LOCUS7010</name>
</gene>
<dbReference type="AlphaFoldDB" id="A0A815KFM2"/>
<accession>A0A815KFM2</accession>
<reference evidence="2" key="1">
    <citation type="submission" date="2021-02" db="EMBL/GenBank/DDBJ databases">
        <authorList>
            <person name="Nowell W R."/>
        </authorList>
    </citation>
    <scope>NUCLEOTIDE SEQUENCE</scope>
</reference>
<evidence type="ECO:0000313" key="1">
    <source>
        <dbReference type="EMBL" id="CAF0881224.1"/>
    </source>
</evidence>
<proteinExistence type="predicted"/>
<dbReference type="EMBL" id="CAJNOJ010000314">
    <property type="protein sequence ID" value="CAF1392609.1"/>
    <property type="molecule type" value="Genomic_DNA"/>
</dbReference>
<evidence type="ECO:0000313" key="2">
    <source>
        <dbReference type="EMBL" id="CAF1392609.1"/>
    </source>
</evidence>
<organism evidence="2 4">
    <name type="scientific">Adineta ricciae</name>
    <name type="common">Rotifer</name>
    <dbReference type="NCBI Taxonomy" id="249248"/>
    <lineage>
        <taxon>Eukaryota</taxon>
        <taxon>Metazoa</taxon>
        <taxon>Spiralia</taxon>
        <taxon>Gnathifera</taxon>
        <taxon>Rotifera</taxon>
        <taxon>Eurotatoria</taxon>
        <taxon>Bdelloidea</taxon>
        <taxon>Adinetida</taxon>
        <taxon>Adinetidae</taxon>
        <taxon>Adineta</taxon>
    </lineage>
</organism>
<evidence type="ECO:0000313" key="3">
    <source>
        <dbReference type="Proteomes" id="UP000663828"/>
    </source>
</evidence>
<dbReference type="Proteomes" id="UP000663852">
    <property type="component" value="Unassembled WGS sequence"/>
</dbReference>
<dbReference type="Proteomes" id="UP000663828">
    <property type="component" value="Unassembled WGS sequence"/>
</dbReference>
<name>A0A815KFM2_ADIRI</name>
<protein>
    <submittedName>
        <fullName evidence="2">Uncharacterized protein</fullName>
    </submittedName>
</protein>
<keyword evidence="3" id="KW-1185">Reference proteome</keyword>
<sequence length="200" mass="21900">MAQPWCVTGLHSRDIAKYKTELDNNTAWLGFTKESFDISYTVTRGIQDKDMPAIIQKTDELVLKDVLKEVMLIGDGEIKINQSDVFQNGQYRKYLVFYYRRSDNLYDLVRVYATQKVEIKTAKLITLGLASAVSGAIAGALIAGPLGAAVGGVAGAGANTLKATYDYTTVSNVLSGYMLGELQRSNVVKITKDNTVEMVV</sequence>
<dbReference type="EMBL" id="CAJNOR010000328">
    <property type="protein sequence ID" value="CAF0881224.1"/>
    <property type="molecule type" value="Genomic_DNA"/>
</dbReference>
<comment type="caution">
    <text evidence="2">The sequence shown here is derived from an EMBL/GenBank/DDBJ whole genome shotgun (WGS) entry which is preliminary data.</text>
</comment>